<evidence type="ECO:0000259" key="1">
    <source>
        <dbReference type="Pfam" id="PF13358"/>
    </source>
</evidence>
<protein>
    <submittedName>
        <fullName evidence="2">Transposase</fullName>
    </submittedName>
</protein>
<keyword evidence="3" id="KW-1185">Reference proteome</keyword>
<reference evidence="2 3" key="1">
    <citation type="submission" date="2022-11" db="EMBL/GenBank/DDBJ databases">
        <title>Spartinivicinus poritis sp. nov., isolated from scleractinian coral Porites lutea.</title>
        <authorList>
            <person name="Zhang G."/>
            <person name="Cai L."/>
            <person name="Wei Q."/>
        </authorList>
    </citation>
    <scope>NUCLEOTIDE SEQUENCE [LARGE SCALE GENOMIC DNA]</scope>
    <source>
        <strain evidence="2 3">A2-2</strain>
    </source>
</reference>
<organism evidence="2 3">
    <name type="scientific">Spartinivicinus poritis</name>
    <dbReference type="NCBI Taxonomy" id="2994640"/>
    <lineage>
        <taxon>Bacteria</taxon>
        <taxon>Pseudomonadati</taxon>
        <taxon>Pseudomonadota</taxon>
        <taxon>Gammaproteobacteria</taxon>
        <taxon>Oceanospirillales</taxon>
        <taxon>Zooshikellaceae</taxon>
        <taxon>Spartinivicinus</taxon>
    </lineage>
</organism>
<dbReference type="EMBL" id="JAPMOU010000131">
    <property type="protein sequence ID" value="MDE1466061.1"/>
    <property type="molecule type" value="Genomic_DNA"/>
</dbReference>
<gene>
    <name evidence="2" type="ORF">ORQ98_29330</name>
</gene>
<dbReference type="Gene3D" id="3.30.420.10">
    <property type="entry name" value="Ribonuclease H-like superfamily/Ribonuclease H"/>
    <property type="match status" value="1"/>
</dbReference>
<dbReference type="InterPro" id="IPR038717">
    <property type="entry name" value="Tc1-like_DDE_dom"/>
</dbReference>
<sequence length="61" mass="7092">MVDQAAWHTTHHLEIPVNITLLNLPPVSPELNPVERIWEKLREDSLANRCFKNFNDAVNDE</sequence>
<dbReference type="Proteomes" id="UP001528823">
    <property type="component" value="Unassembled WGS sequence"/>
</dbReference>
<proteinExistence type="predicted"/>
<accession>A0ABT5UI37</accession>
<evidence type="ECO:0000313" key="3">
    <source>
        <dbReference type="Proteomes" id="UP001528823"/>
    </source>
</evidence>
<dbReference type="InterPro" id="IPR036397">
    <property type="entry name" value="RNaseH_sf"/>
</dbReference>
<name>A0ABT5UI37_9GAMM</name>
<comment type="caution">
    <text evidence="2">The sequence shown here is derived from an EMBL/GenBank/DDBJ whole genome shotgun (WGS) entry which is preliminary data.</text>
</comment>
<dbReference type="Pfam" id="PF13358">
    <property type="entry name" value="DDE_3"/>
    <property type="match status" value="1"/>
</dbReference>
<feature type="domain" description="Tc1-like transposase DDE" evidence="1">
    <location>
        <begin position="2"/>
        <end position="55"/>
    </location>
</feature>
<evidence type="ECO:0000313" key="2">
    <source>
        <dbReference type="EMBL" id="MDE1466061.1"/>
    </source>
</evidence>